<organism evidence="1 2">
    <name type="scientific">Trichuris muris</name>
    <name type="common">Mouse whipworm</name>
    <dbReference type="NCBI Taxonomy" id="70415"/>
    <lineage>
        <taxon>Eukaryota</taxon>
        <taxon>Metazoa</taxon>
        <taxon>Ecdysozoa</taxon>
        <taxon>Nematoda</taxon>
        <taxon>Enoplea</taxon>
        <taxon>Dorylaimia</taxon>
        <taxon>Trichinellida</taxon>
        <taxon>Trichuridae</taxon>
        <taxon>Trichuris</taxon>
    </lineage>
</organism>
<evidence type="ECO:0000313" key="2">
    <source>
        <dbReference type="WBParaSite" id="TMUE_1000003885.1"/>
    </source>
</evidence>
<dbReference type="AlphaFoldDB" id="A0A5S6Q9X1"/>
<evidence type="ECO:0000313" key="1">
    <source>
        <dbReference type="Proteomes" id="UP000046395"/>
    </source>
</evidence>
<sequence length="78" mass="8722">MSLRSTKELSPSVNPTKVREASCGRWFHSLATICWKTITTAVKNCKTLTQVTKNGNLGVGRVFLCDEATFNFNSHMKE</sequence>
<accession>A0A5S6Q9X1</accession>
<reference evidence="2" key="1">
    <citation type="submission" date="2019-12" db="UniProtKB">
        <authorList>
            <consortium name="WormBaseParasite"/>
        </authorList>
    </citation>
    <scope>IDENTIFICATION</scope>
</reference>
<keyword evidence="1" id="KW-1185">Reference proteome</keyword>
<name>A0A5S6Q9X1_TRIMR</name>
<dbReference type="WBParaSite" id="TMUE_1000003885.1">
    <property type="protein sequence ID" value="TMUE_1000003885.1"/>
    <property type="gene ID" value="WBGene00290093"/>
</dbReference>
<proteinExistence type="predicted"/>
<protein>
    <submittedName>
        <fullName evidence="2">Uncharacterized protein</fullName>
    </submittedName>
</protein>
<dbReference type="Proteomes" id="UP000046395">
    <property type="component" value="Unassembled WGS sequence"/>
</dbReference>